<accession>A0A5C6TRK7</accession>
<dbReference type="InterPro" id="IPR050483">
    <property type="entry name" value="CoA-transferase_III_domain"/>
</dbReference>
<dbReference type="EMBL" id="VOQQ01000001">
    <property type="protein sequence ID" value="TXC62585.1"/>
    <property type="molecule type" value="Genomic_DNA"/>
</dbReference>
<dbReference type="AlphaFoldDB" id="A0A5C6TRK7"/>
<sequence length="409" mass="43701">MADQPLTGIRVVDMSRVLAGPWAGQMLADLGAEVIKIEKPVTGDESRVYGAAFLQGTDGSTVNQTPTFLAANRGKKSITANLASEGGQQLIRDLVAKADVVIENYKVGDLARRGLDYEQLKKVNPRLIYCSVTGFGQTGPYRFRPGYDPIAQAMSGFMSTTGIPDGEPGAGPMKAGPSIIDLATGLYADIAILAALYRRDAAGGTGEYIDMSLLDCGLAFTSHFAMHYAITGEQPARVGTQGVSGMPGGVFPCKDGHIMIAAGTDALFPRFCRVIGREDMLADPRFASNGLRVTNRRDMVPILNEAMSTWTVRDLYLALVEAKVPCSPVNGIGDAFEDPQIQARGMVRTVEHPRAGSVRLLANPIRFTKMATADPVAPPEVGQHEDEILGGLLGYDRDKIDTLRKAGAI</sequence>
<proteinExistence type="predicted"/>
<dbReference type="InterPro" id="IPR023606">
    <property type="entry name" value="CoA-Trfase_III_dom_1_sf"/>
</dbReference>
<comment type="caution">
    <text evidence="2">The sequence shown here is derived from an EMBL/GenBank/DDBJ whole genome shotgun (WGS) entry which is preliminary data.</text>
</comment>
<dbReference type="RefSeq" id="WP_147041974.1">
    <property type="nucleotide sequence ID" value="NZ_BAABIR010000001.1"/>
</dbReference>
<dbReference type="PANTHER" id="PTHR48207:SF3">
    <property type="entry name" value="SUCCINATE--HYDROXYMETHYLGLUTARATE COA-TRANSFERASE"/>
    <property type="match status" value="1"/>
</dbReference>
<dbReference type="Gene3D" id="3.30.1540.10">
    <property type="entry name" value="formyl-coa transferase, domain 3"/>
    <property type="match status" value="1"/>
</dbReference>
<keyword evidence="3" id="KW-1185">Reference proteome</keyword>
<evidence type="ECO:0000313" key="3">
    <source>
        <dbReference type="Proteomes" id="UP000321249"/>
    </source>
</evidence>
<name>A0A5C6TRK7_9SPHN</name>
<dbReference type="GO" id="GO:0008410">
    <property type="term" value="F:CoA-transferase activity"/>
    <property type="evidence" value="ECO:0007669"/>
    <property type="project" value="TreeGrafter"/>
</dbReference>
<evidence type="ECO:0000313" key="2">
    <source>
        <dbReference type="EMBL" id="TXC62585.1"/>
    </source>
</evidence>
<dbReference type="InterPro" id="IPR044855">
    <property type="entry name" value="CoA-Trfase_III_dom3_sf"/>
</dbReference>
<dbReference type="OrthoDB" id="5720311at2"/>
<gene>
    <name evidence="2" type="ORF">FRZ32_02260</name>
</gene>
<dbReference type="Proteomes" id="UP000321249">
    <property type="component" value="Unassembled WGS sequence"/>
</dbReference>
<organism evidence="2 3">
    <name type="scientific">Allosphingosinicella ginsenosidimutans</name>
    <dbReference type="NCBI Taxonomy" id="1176539"/>
    <lineage>
        <taxon>Bacteria</taxon>
        <taxon>Pseudomonadati</taxon>
        <taxon>Pseudomonadota</taxon>
        <taxon>Alphaproteobacteria</taxon>
        <taxon>Sphingomonadales</taxon>
        <taxon>Sphingomonadaceae</taxon>
        <taxon>Allosphingosinicella</taxon>
    </lineage>
</organism>
<dbReference type="Gene3D" id="3.40.50.10540">
    <property type="entry name" value="Crotonobetainyl-coa:carnitine coa-transferase, domain 1"/>
    <property type="match status" value="1"/>
</dbReference>
<keyword evidence="1 2" id="KW-0808">Transferase</keyword>
<reference evidence="2 3" key="1">
    <citation type="journal article" date="2015" name="J. Microbiol.">
        <title>Sphingosinicella ginsenosidimutans sp. nov., with ginsenoside converting activity.</title>
        <authorList>
            <person name="Kim J.K."/>
            <person name="Kang M.S."/>
            <person name="Park S.C."/>
            <person name="Kim K.M."/>
            <person name="Choi K."/>
            <person name="Yoon M.H."/>
            <person name="Im W.T."/>
        </authorList>
    </citation>
    <scope>NUCLEOTIDE SEQUENCE [LARGE SCALE GENOMIC DNA]</scope>
    <source>
        <strain evidence="2 3">BS-11</strain>
    </source>
</reference>
<dbReference type="InterPro" id="IPR003673">
    <property type="entry name" value="CoA-Trfase_fam_III"/>
</dbReference>
<dbReference type="PANTHER" id="PTHR48207">
    <property type="entry name" value="SUCCINATE--HYDROXYMETHYLGLUTARATE COA-TRANSFERASE"/>
    <property type="match status" value="1"/>
</dbReference>
<dbReference type="Pfam" id="PF02515">
    <property type="entry name" value="CoA_transf_3"/>
    <property type="match status" value="1"/>
</dbReference>
<protein>
    <submittedName>
        <fullName evidence="2">CoA transferase</fullName>
    </submittedName>
</protein>
<dbReference type="SUPFAM" id="SSF89796">
    <property type="entry name" value="CoA-transferase family III (CaiB/BaiF)"/>
    <property type="match status" value="1"/>
</dbReference>
<evidence type="ECO:0000256" key="1">
    <source>
        <dbReference type="ARBA" id="ARBA00022679"/>
    </source>
</evidence>